<dbReference type="InterPro" id="IPR005225">
    <property type="entry name" value="Small_GTP-bd"/>
</dbReference>
<evidence type="ECO:0000313" key="8">
    <source>
        <dbReference type="EMBL" id="QTM99534.1"/>
    </source>
</evidence>
<dbReference type="SUPFAM" id="SSF52540">
    <property type="entry name" value="P-loop containing nucleoside triphosphate hydrolases"/>
    <property type="match status" value="2"/>
</dbReference>
<accession>A0ABX7VU55</accession>
<evidence type="ECO:0000256" key="5">
    <source>
        <dbReference type="ARBA" id="ARBA00023136"/>
    </source>
</evidence>
<feature type="domain" description="Dynamin N-terminal" evidence="7">
    <location>
        <begin position="629"/>
        <end position="851"/>
    </location>
</feature>
<dbReference type="NCBIfam" id="TIGR00231">
    <property type="entry name" value="small_GTP"/>
    <property type="match status" value="1"/>
</dbReference>
<evidence type="ECO:0000256" key="1">
    <source>
        <dbReference type="ARBA" id="ARBA00004370"/>
    </source>
</evidence>
<proteinExistence type="predicted"/>
<feature type="coiled-coil region" evidence="6">
    <location>
        <begin position="304"/>
        <end position="331"/>
    </location>
</feature>
<evidence type="ECO:0000256" key="2">
    <source>
        <dbReference type="ARBA" id="ARBA00022741"/>
    </source>
</evidence>
<keyword evidence="9" id="KW-1185">Reference proteome</keyword>
<dbReference type="InterPro" id="IPR027417">
    <property type="entry name" value="P-loop_NTPase"/>
</dbReference>
<keyword evidence="5" id="KW-0472">Membrane</keyword>
<sequence>MNSTVSQSTTQQVAGMYAKFTDAGQTELADKALDLLEKIDSHEFVICFAGHFSAGKSTMINKLLGNDLLPSSPIPTSANVVKIQAGDGTARVFFKEGGPLLYKEPYDFDTIQAHCKNGDAIKRVEIATKNPHLPNGVALLDTPGIDSSNDADRVITESSLHLVDVLFYVMDYNHVQSEVNLSFMKQAQQEGKRIYIIINQIDKHQEQELGLQQFKNSLTETLNNWKLEPEAVFYTSLKETGHTFSQFQALQTEMKQLMKDKIDLVEETVILSTETLASDYLNGYQEKIDQEKAEYYQQLYQLDGQEDAESVEEAKEELKRLETLPEQAEKELKNTVDSTLKNAYLMPFDLREQAKGYLEAMQPKFKPGIFSGKKKIEQVREQRLQAFHESLTKTIEAAIDWKIRDKLLETVKHLQIHDASLIKSIQQFSVQFPKKRLTELIKPGATLNGEYLLVYTDDVSQAIKQSAKQLALSIIEEASAIVRQQAESDQFQQQQAVERAEQYHQIEEKLLKLDERFQEEKIDLYQTRNDQPFISQTLETMRRQIQDKKEAVRFRESDKEIILPEDSGVPREPASMEAEMELPGHLSVKETVKKVEQTMEEVKDVKGFHAIYQDLTVKREKLTRRDITIALFGAFSAGKSSFANVLIGERVLPVSPNPTTAAINKICPPTNEFPHGSVRVKCKSEREIFNEISAILDETNGRMPKFQGLSEIIEWLQQNDGVNLNGLKEMHRSFLTAVMEGYSKLKQQLGSVQLVSLKEFPLFVSDESLACYVEWMELFYDCPLTRQGITLVDTPGADSINSRHSDVAFQYIKQADAILFVTYYNHPFSKADRDFLVQLGRVKDAFSLDKMFFLVNAADLASSQQELQLVTNYIADQLLGFGIRNPRLYPVSSHLGMKEKERKGKESGNSGMDEFETAFYQFLKEEMMQLIIHSSMHDIQRTESQLAAYINTANLDQQEKERKKQHYQANREKMEKVVETSDSKLVKKEIDQKLEKQLYYVHERLSIQFTDRFKESFNPATISGDGKEADRDLQLALNTLLKDIGFELAQELRAVSLRMERFMNQKAEEWSMQLQHTFSNIQSDLIFSEITEYPFETPAFSPAMEEVDFQRFKPALALYKSAKHFFEKNGKEKVKQRLQEELDPMVEHYLLDNKQKILDWYNEQWNSCLAEIKAEYLESISQYFEGLLHSLADDVDVDELDTKKQKIAALLT</sequence>
<dbReference type="InterPro" id="IPR027094">
    <property type="entry name" value="Mitofusin_fam"/>
</dbReference>
<name>A0ABX7VU55_9BACI</name>
<keyword evidence="2" id="KW-0547">Nucleotide-binding</keyword>
<reference evidence="8 9" key="1">
    <citation type="submission" date="2019-12" db="EMBL/GenBank/DDBJ databases">
        <title>The whole genome sequencing of a strain isolated from a Mars analog, Dalangtan Playa.</title>
        <authorList>
            <person name="Huang T."/>
        </authorList>
    </citation>
    <scope>NUCLEOTIDE SEQUENCE [LARGE SCALE GENOMIC DNA]</scope>
    <source>
        <strain evidence="8 9">DP4-553-S</strain>
    </source>
</reference>
<feature type="coiled-coil region" evidence="6">
    <location>
        <begin position="950"/>
        <end position="977"/>
    </location>
</feature>
<keyword evidence="6" id="KW-0175">Coiled coil</keyword>
<organism evidence="8 9">
    <name type="scientific">Sediminibacillus dalangtanensis</name>
    <dbReference type="NCBI Taxonomy" id="2729421"/>
    <lineage>
        <taxon>Bacteria</taxon>
        <taxon>Bacillati</taxon>
        <taxon>Bacillota</taxon>
        <taxon>Bacilli</taxon>
        <taxon>Bacillales</taxon>
        <taxon>Bacillaceae</taxon>
        <taxon>Sediminibacillus</taxon>
    </lineage>
</organism>
<gene>
    <name evidence="8" type="ORF">ERJ70_09615</name>
</gene>
<keyword evidence="4" id="KW-0342">GTP-binding</keyword>
<keyword evidence="3" id="KW-0378">Hydrolase</keyword>
<dbReference type="CDD" id="cd09912">
    <property type="entry name" value="DLP_2"/>
    <property type="match status" value="2"/>
</dbReference>
<evidence type="ECO:0000313" key="9">
    <source>
        <dbReference type="Proteomes" id="UP000665043"/>
    </source>
</evidence>
<feature type="domain" description="Dynamin N-terminal" evidence="7">
    <location>
        <begin position="46"/>
        <end position="200"/>
    </location>
</feature>
<dbReference type="Pfam" id="PF00350">
    <property type="entry name" value="Dynamin_N"/>
    <property type="match status" value="2"/>
</dbReference>
<evidence type="ECO:0000259" key="7">
    <source>
        <dbReference type="Pfam" id="PF00350"/>
    </source>
</evidence>
<evidence type="ECO:0000256" key="6">
    <source>
        <dbReference type="SAM" id="Coils"/>
    </source>
</evidence>
<dbReference type="Gene3D" id="3.40.50.300">
    <property type="entry name" value="P-loop containing nucleotide triphosphate hydrolases"/>
    <property type="match status" value="3"/>
</dbReference>
<comment type="subcellular location">
    <subcellularLocation>
        <location evidence="1">Membrane</location>
    </subcellularLocation>
</comment>
<evidence type="ECO:0000256" key="4">
    <source>
        <dbReference type="ARBA" id="ARBA00023134"/>
    </source>
</evidence>
<dbReference type="EMBL" id="CP046956">
    <property type="protein sequence ID" value="QTM99534.1"/>
    <property type="molecule type" value="Genomic_DNA"/>
</dbReference>
<evidence type="ECO:0000256" key="3">
    <source>
        <dbReference type="ARBA" id="ARBA00022801"/>
    </source>
</evidence>
<dbReference type="PANTHER" id="PTHR10465">
    <property type="entry name" value="TRANSMEMBRANE GTPASE FZO1"/>
    <property type="match status" value="1"/>
</dbReference>
<dbReference type="InterPro" id="IPR045063">
    <property type="entry name" value="Dynamin_N"/>
</dbReference>
<dbReference type="RefSeq" id="WP_209368898.1">
    <property type="nucleotide sequence ID" value="NZ_CP046956.1"/>
</dbReference>
<dbReference type="PANTHER" id="PTHR10465:SF0">
    <property type="entry name" value="SARCALUMENIN"/>
    <property type="match status" value="1"/>
</dbReference>
<dbReference type="Proteomes" id="UP000665043">
    <property type="component" value="Chromosome"/>
</dbReference>
<protein>
    <submittedName>
        <fullName evidence="8">GTP-binding protein</fullName>
    </submittedName>
</protein>